<feature type="signal peptide" evidence="1">
    <location>
        <begin position="1"/>
        <end position="24"/>
    </location>
</feature>
<reference evidence="2" key="1">
    <citation type="journal article" date="2014" name="Int. J. Syst. Evol. Microbiol.">
        <title>Complete genome sequence of Corynebacterium casei LMG S-19264T (=DSM 44701T), isolated from a smear-ripened cheese.</title>
        <authorList>
            <consortium name="US DOE Joint Genome Institute (JGI-PGF)"/>
            <person name="Walter F."/>
            <person name="Albersmeier A."/>
            <person name="Kalinowski J."/>
            <person name="Ruckert C."/>
        </authorList>
    </citation>
    <scope>NUCLEOTIDE SEQUENCE</scope>
    <source>
        <strain evidence="2">VKM B-1513</strain>
    </source>
</reference>
<reference evidence="2" key="2">
    <citation type="submission" date="2023-01" db="EMBL/GenBank/DDBJ databases">
        <authorList>
            <person name="Sun Q."/>
            <person name="Evtushenko L."/>
        </authorList>
    </citation>
    <scope>NUCLEOTIDE SEQUENCE</scope>
    <source>
        <strain evidence="2">VKM B-1513</strain>
    </source>
</reference>
<accession>A0A9W6ILH9</accession>
<dbReference type="Proteomes" id="UP001143486">
    <property type="component" value="Unassembled WGS sequence"/>
</dbReference>
<dbReference type="PROSITE" id="PS51257">
    <property type="entry name" value="PROKAR_LIPOPROTEIN"/>
    <property type="match status" value="1"/>
</dbReference>
<evidence type="ECO:0000256" key="1">
    <source>
        <dbReference type="SAM" id="SignalP"/>
    </source>
</evidence>
<dbReference type="InterPro" id="IPR046715">
    <property type="entry name" value="DUF6607"/>
</dbReference>
<comment type="caution">
    <text evidence="2">The sequence shown here is derived from an EMBL/GenBank/DDBJ whole genome shotgun (WGS) entry which is preliminary data.</text>
</comment>
<keyword evidence="1" id="KW-0732">Signal</keyword>
<evidence type="ECO:0000313" key="2">
    <source>
        <dbReference type="EMBL" id="GLK51270.1"/>
    </source>
</evidence>
<evidence type="ECO:0000313" key="3">
    <source>
        <dbReference type="Proteomes" id="UP001143486"/>
    </source>
</evidence>
<name>A0A9W6ILH9_9PROT</name>
<sequence>MKIAYLAAVAAVLTAGGCATTNTATGGETAAVAPMSERSRALYQQDREAILAMQGEYAVTFDFRETVPVADGYELAEPKLTPAREVVIVVEDTGDFIMLQHLLIVGPEEEPFIVKHWRQDWRYEPETVLAFQGHDDWTVEAVPAAEAAGAWSQTVYQVDDSPRYAAVAPWTHDADGVSTWEPPVSWRPLPRRDDTTRDDYDVIAAVNRHTVMPWGWTHEQDNSKLVVEEDGAVHELVREIGVNTYRKTDLGNDQAAHDYWAATQDYWAMVRGYFDNLETGTQGFHIEDDAEGTLLYGPVLEAGQRVLFGIATAEEAYAEAEILLNSQITVVE</sequence>
<organism evidence="2 3">
    <name type="scientific">Maricaulis virginensis</name>
    <dbReference type="NCBI Taxonomy" id="144022"/>
    <lineage>
        <taxon>Bacteria</taxon>
        <taxon>Pseudomonadati</taxon>
        <taxon>Pseudomonadota</taxon>
        <taxon>Alphaproteobacteria</taxon>
        <taxon>Maricaulales</taxon>
        <taxon>Maricaulaceae</taxon>
        <taxon>Maricaulis</taxon>
    </lineage>
</organism>
<dbReference type="EMBL" id="BSFE01000002">
    <property type="protein sequence ID" value="GLK51270.1"/>
    <property type="molecule type" value="Genomic_DNA"/>
</dbReference>
<dbReference type="RefSeq" id="WP_271185656.1">
    <property type="nucleotide sequence ID" value="NZ_BSFE01000002.1"/>
</dbReference>
<dbReference type="Pfam" id="PF20311">
    <property type="entry name" value="DUF6607"/>
    <property type="match status" value="1"/>
</dbReference>
<proteinExistence type="predicted"/>
<feature type="chain" id="PRO_5040881425" evidence="1">
    <location>
        <begin position="25"/>
        <end position="332"/>
    </location>
</feature>
<dbReference type="AlphaFoldDB" id="A0A9W6ILH9"/>
<gene>
    <name evidence="2" type="ORF">GCM10017621_07780</name>
</gene>
<keyword evidence="3" id="KW-1185">Reference proteome</keyword>
<protein>
    <submittedName>
        <fullName evidence="2">Uncharacterized protein</fullName>
    </submittedName>
</protein>